<dbReference type="PANTHER" id="PTHR37984">
    <property type="entry name" value="PROTEIN CBG26694"/>
    <property type="match status" value="1"/>
</dbReference>
<dbReference type="Pfam" id="PF03732">
    <property type="entry name" value="Retrotrans_gag"/>
    <property type="match status" value="1"/>
</dbReference>
<feature type="domain" description="Integrase catalytic" evidence="5">
    <location>
        <begin position="943"/>
        <end position="1109"/>
    </location>
</feature>
<dbReference type="InterPro" id="IPR043128">
    <property type="entry name" value="Rev_trsase/Diguanyl_cyclase"/>
</dbReference>
<dbReference type="SUPFAM" id="SSF56672">
    <property type="entry name" value="DNA/RNA polymerases"/>
    <property type="match status" value="1"/>
</dbReference>
<dbReference type="InterPro" id="IPR005162">
    <property type="entry name" value="Retrotrans_gag_dom"/>
</dbReference>
<keyword evidence="1" id="KW-0808">Transferase</keyword>
<dbReference type="EMBL" id="BKCJ010172204">
    <property type="protein sequence ID" value="GEY36135.1"/>
    <property type="molecule type" value="Genomic_DNA"/>
</dbReference>
<dbReference type="Pfam" id="PF00665">
    <property type="entry name" value="rve"/>
    <property type="match status" value="1"/>
</dbReference>
<evidence type="ECO:0000256" key="4">
    <source>
        <dbReference type="ARBA" id="ARBA00022759"/>
    </source>
</evidence>
<dbReference type="Gene3D" id="3.30.70.270">
    <property type="match status" value="1"/>
</dbReference>
<dbReference type="PANTHER" id="PTHR37984:SF5">
    <property type="entry name" value="PROTEIN NYNRIN-LIKE"/>
    <property type="match status" value="1"/>
</dbReference>
<feature type="non-terminal residue" evidence="6">
    <location>
        <position position="1162"/>
    </location>
</feature>
<dbReference type="InterPro" id="IPR021109">
    <property type="entry name" value="Peptidase_aspartic_dom_sf"/>
</dbReference>
<dbReference type="InterPro" id="IPR001584">
    <property type="entry name" value="Integrase_cat-core"/>
</dbReference>
<gene>
    <name evidence="6" type="ORF">Tci_408109</name>
</gene>
<dbReference type="InterPro" id="IPR043502">
    <property type="entry name" value="DNA/RNA_pol_sf"/>
</dbReference>
<dbReference type="InterPro" id="IPR041588">
    <property type="entry name" value="Integrase_H2C2"/>
</dbReference>
<dbReference type="InterPro" id="IPR012337">
    <property type="entry name" value="RNaseH-like_sf"/>
</dbReference>
<dbReference type="Gene3D" id="3.30.420.10">
    <property type="entry name" value="Ribonuclease H-like superfamily/Ribonuclease H"/>
    <property type="match status" value="1"/>
</dbReference>
<dbReference type="Pfam" id="PF17921">
    <property type="entry name" value="Integrase_H2C2"/>
    <property type="match status" value="1"/>
</dbReference>
<dbReference type="GO" id="GO:0003964">
    <property type="term" value="F:RNA-directed DNA polymerase activity"/>
    <property type="evidence" value="ECO:0007669"/>
    <property type="project" value="UniProtKB-KW"/>
</dbReference>
<dbReference type="Gene3D" id="2.40.70.10">
    <property type="entry name" value="Acid Proteases"/>
    <property type="match status" value="1"/>
</dbReference>
<dbReference type="GO" id="GO:0003676">
    <property type="term" value="F:nucleic acid binding"/>
    <property type="evidence" value="ECO:0007669"/>
    <property type="project" value="InterPro"/>
</dbReference>
<keyword evidence="2" id="KW-0548">Nucleotidyltransferase</keyword>
<dbReference type="PROSITE" id="PS50994">
    <property type="entry name" value="INTEGRASE"/>
    <property type="match status" value="1"/>
</dbReference>
<dbReference type="AlphaFoldDB" id="A0A699HL33"/>
<keyword evidence="4" id="KW-0255">Endonuclease</keyword>
<keyword evidence="6" id="KW-0695">RNA-directed DNA polymerase</keyword>
<comment type="caution">
    <text evidence="6">The sequence shown here is derived from an EMBL/GenBank/DDBJ whole genome shotgun (WGS) entry which is preliminary data.</text>
</comment>
<reference evidence="6" key="1">
    <citation type="journal article" date="2019" name="Sci. Rep.">
        <title>Draft genome of Tanacetum cinerariifolium, the natural source of mosquito coil.</title>
        <authorList>
            <person name="Yamashiro T."/>
            <person name="Shiraishi A."/>
            <person name="Satake H."/>
            <person name="Nakayama K."/>
        </authorList>
    </citation>
    <scope>NUCLEOTIDE SEQUENCE</scope>
</reference>
<dbReference type="GO" id="GO:0004519">
    <property type="term" value="F:endonuclease activity"/>
    <property type="evidence" value="ECO:0007669"/>
    <property type="project" value="UniProtKB-KW"/>
</dbReference>
<sequence length="1162" mass="132288">MRTRSQSRHNSPQQEASPVIVKPLRIELPFLINQFQEDPPPEVSMADNRTMVELLQAPTEGYEEAIVILEIAANNFELKHGLINLVQNKQFFRHDKEDPHAHIRYFNKITSTMRVPNVPSSSIKLMLFPFSPEGAARIWFEKEPPRSILTWDDLVSKFINQFFPPSKMTNLHNEITRFQQRFDESFYEAWDHFNDLLRTCPHHGFSELHQLDTFYNALNVNQPLAYQALAYQAPIPQTQSVSQTDFESYVKANDAVLRNMQNQGQNVQNQLANLTDMLSKFMSSNTASSSGAGTLPSNTITNPKEELKVSKPVVAPVSAPMPNLKSSILYPSRRDNERCHDQANEKFEKFYEIFKDMSFEISFTDALILMPKFASTLKALIGNKEKLSEMARTPINEHCLAVILNMLPRKLGDPSKFLIPCEFPRIDECLALADLGASINLMPLSVWEALLLLELTPTCMTLELMDRSVSKPIGIAKDVSFKVGVFHLPADFVVVDFEADPRVPLILGRCFLKTGRALIVVHKGELTLRIRNKVITYNLDQNVRYSANYNQITVIKIDVIEMAGEEYSQEVLGFSDITTSGNPTPHDDPIVSTTSPTLTLFGASDFLLFEEADAFLGLEDDPNLPKINPFYYDLKGDILLLEAILIVELKDLPPHIEYAFLDGDNKLPVIISKELGDEEKSALIKVLKSHKQAIAWKLSDIQGINLKLCTHKILMEEDYKPAVQHQRRVNPKIYDFIKKEVEKLLDAGLIYPVSNSPWVSPEKTMFTCPYGTFAYLRMSFGLCNASGTFQRCMLAIFHDMVEKTIEVFMDDFSVFGNSIENCLSRLDKMLQRCEDTNLSLNWEKSHFMVKEGIVLGHKISKNGIEVDRAKVDVIAKLPHPTTVKALDILVACHNGPTGGHHGANLTAKKIFDASFFWPTIYKDAYEFVKNYDSCQRQGKISQRDEMPQNSIQIYEIFDVWGIDFMSPFSSSRGNKYILVDIDYLSKWVEAKSLPTNDACVFCKFLKSLFARFGGPRAIISDHGTHFCNDQFAKVMLKYGVTHYLSTAYHPQTSGQVEVSNRGLKRILERTIGENRASWSDKLDDVLWAFRTAYKTPIECTPYKLVYGEACHLPIELEHKAYWTLKQANFYLAVTGDHQKIQLNELNEIRDHAYENSLIYKEK</sequence>
<evidence type="ECO:0000256" key="1">
    <source>
        <dbReference type="ARBA" id="ARBA00022679"/>
    </source>
</evidence>
<dbReference type="CDD" id="cd01647">
    <property type="entry name" value="RT_LTR"/>
    <property type="match status" value="1"/>
</dbReference>
<dbReference type="InterPro" id="IPR036397">
    <property type="entry name" value="RNaseH_sf"/>
</dbReference>
<accession>A0A699HL33</accession>
<proteinExistence type="predicted"/>
<dbReference type="SUPFAM" id="SSF53098">
    <property type="entry name" value="Ribonuclease H-like"/>
    <property type="match status" value="1"/>
</dbReference>
<keyword evidence="4" id="KW-0378">Hydrolase</keyword>
<organism evidence="6">
    <name type="scientific">Tanacetum cinerariifolium</name>
    <name type="common">Dalmatian daisy</name>
    <name type="synonym">Chrysanthemum cinerariifolium</name>
    <dbReference type="NCBI Taxonomy" id="118510"/>
    <lineage>
        <taxon>Eukaryota</taxon>
        <taxon>Viridiplantae</taxon>
        <taxon>Streptophyta</taxon>
        <taxon>Embryophyta</taxon>
        <taxon>Tracheophyta</taxon>
        <taxon>Spermatophyta</taxon>
        <taxon>Magnoliopsida</taxon>
        <taxon>eudicotyledons</taxon>
        <taxon>Gunneridae</taxon>
        <taxon>Pentapetalae</taxon>
        <taxon>asterids</taxon>
        <taxon>campanulids</taxon>
        <taxon>Asterales</taxon>
        <taxon>Asteraceae</taxon>
        <taxon>Asteroideae</taxon>
        <taxon>Anthemideae</taxon>
        <taxon>Anthemidinae</taxon>
        <taxon>Tanacetum</taxon>
    </lineage>
</organism>
<dbReference type="InterPro" id="IPR000477">
    <property type="entry name" value="RT_dom"/>
</dbReference>
<dbReference type="Gene3D" id="3.10.10.10">
    <property type="entry name" value="HIV Type 1 Reverse Transcriptase, subunit A, domain 1"/>
    <property type="match status" value="1"/>
</dbReference>
<evidence type="ECO:0000256" key="3">
    <source>
        <dbReference type="ARBA" id="ARBA00022722"/>
    </source>
</evidence>
<evidence type="ECO:0000256" key="2">
    <source>
        <dbReference type="ARBA" id="ARBA00022695"/>
    </source>
</evidence>
<dbReference type="Pfam" id="PF00078">
    <property type="entry name" value="RVT_1"/>
    <property type="match status" value="1"/>
</dbReference>
<keyword evidence="3" id="KW-0540">Nuclease</keyword>
<name>A0A699HL33_TANCI</name>
<dbReference type="GO" id="GO:0015074">
    <property type="term" value="P:DNA integration"/>
    <property type="evidence" value="ECO:0007669"/>
    <property type="project" value="InterPro"/>
</dbReference>
<evidence type="ECO:0000313" key="6">
    <source>
        <dbReference type="EMBL" id="GEY36135.1"/>
    </source>
</evidence>
<dbReference type="InterPro" id="IPR050951">
    <property type="entry name" value="Retrovirus_Pol_polyprotein"/>
</dbReference>
<evidence type="ECO:0000259" key="5">
    <source>
        <dbReference type="PROSITE" id="PS50994"/>
    </source>
</evidence>
<protein>
    <submittedName>
        <fullName evidence="6">Reverse transcriptase domain-containing protein</fullName>
    </submittedName>
</protein>
<dbReference type="CDD" id="cd00303">
    <property type="entry name" value="retropepsin_like"/>
    <property type="match status" value="1"/>
</dbReference>